<name>A0A6M3XCZ9_9ZZZZ</name>
<dbReference type="AlphaFoldDB" id="A0A6M3XCZ9"/>
<dbReference type="EMBL" id="MT144615">
    <property type="protein sequence ID" value="QJH95227.1"/>
    <property type="molecule type" value="Genomic_DNA"/>
</dbReference>
<reference evidence="1" key="1">
    <citation type="submission" date="2020-03" db="EMBL/GenBank/DDBJ databases">
        <title>The deep terrestrial virosphere.</title>
        <authorList>
            <person name="Holmfeldt K."/>
            <person name="Nilsson E."/>
            <person name="Simone D."/>
            <person name="Lopez-Fernandez M."/>
            <person name="Wu X."/>
            <person name="de Brujin I."/>
            <person name="Lundin D."/>
            <person name="Andersson A."/>
            <person name="Bertilsson S."/>
            <person name="Dopson M."/>
        </authorList>
    </citation>
    <scope>NUCLEOTIDE SEQUENCE</scope>
    <source>
        <strain evidence="1">TM448B00361</strain>
    </source>
</reference>
<organism evidence="1">
    <name type="scientific">viral metagenome</name>
    <dbReference type="NCBI Taxonomy" id="1070528"/>
    <lineage>
        <taxon>unclassified sequences</taxon>
        <taxon>metagenomes</taxon>
        <taxon>organismal metagenomes</taxon>
    </lineage>
</organism>
<evidence type="ECO:0008006" key="2">
    <source>
        <dbReference type="Google" id="ProtNLM"/>
    </source>
</evidence>
<accession>A0A6M3XCZ9</accession>
<proteinExistence type="predicted"/>
<sequence length="705" mass="75104">MSIPITAAQALALQYQASGGDWVTVARCDLGSVLRTRRLASPPGRPITAQRWRIVKLGSADFGTAVVRITKVEARRETAALSPHKRWSFDFDTGEQRYGLVATDGNIEVYRRGERVASVKSPYTAAQLVDVKRAQMLDTLLAFHEDVPPHRIARQGAHGEWDSRSQAFENIPLFDYDGTRAGGISEVQQLSFTDFANGETFNLTLEGKTTDSIAYNSSMATLAASVAAALNALSNVGAGGVSVTSPSDKVLRITYQGNNRNDDVGELVSAVLISSTGVIRTATVTQGKPGGEPVISATRGWPAAGVFFDSRLWLAAPRSRPQTILASRSGFFFDLNTEGGEADKGIDVDLATDQSTPIIALFAGRHLQAFGKSAHFFCASNPITPPPAFPRTGCSGATPGTPILEMDGLALFVQAGGDTIARAVLSADTAETGYEDDALSDYAAHRVKGVVAGGMKKGRSATEPHLALWVKADGTAAAMVARLKQDVLGICQWETDGAFTEAGGELAGDLYVCTRRVADGVESHRLEVLDDACLLDASVRVDGPCEEITGLEHLEGRTVVAYVDGADAGDVVVTGGRVTLPYPAQRSAEAGLLFVPRGRILPLVLEQDPRGGASMHARSGEIAFRLGPTANLKTGMTGKRMWPLPLKRRGGEAPALLDHGPGEDAFEGWTRLYPVPGFQNDAQIDWVQERPGPLDIREVVVTVQS</sequence>
<evidence type="ECO:0000313" key="1">
    <source>
        <dbReference type="EMBL" id="QJH95227.1"/>
    </source>
</evidence>
<gene>
    <name evidence="1" type="ORF">TM448B00361_0016</name>
</gene>
<protein>
    <recommendedName>
        <fullName evidence="2">Tail protein</fullName>
    </recommendedName>
</protein>